<dbReference type="InterPro" id="IPR005061">
    <property type="entry name" value="Ist1"/>
</dbReference>
<accession>A0A2N3N9G2</accession>
<dbReference type="PANTHER" id="PTHR12161:SF5">
    <property type="entry name" value="IST1 HOMOLOG"/>
    <property type="match status" value="1"/>
</dbReference>
<dbReference type="InParanoid" id="A0A2N3N9G2"/>
<protein>
    <recommendedName>
        <fullName evidence="5">DUF292-domain-containing protein</fullName>
    </recommendedName>
</protein>
<dbReference type="InterPro" id="IPR042277">
    <property type="entry name" value="IST1-like"/>
</dbReference>
<evidence type="ECO:0000256" key="2">
    <source>
        <dbReference type="SAM" id="MobiDB-lite"/>
    </source>
</evidence>
<dbReference type="Proteomes" id="UP000233524">
    <property type="component" value="Unassembled WGS sequence"/>
</dbReference>
<evidence type="ECO:0008006" key="5">
    <source>
        <dbReference type="Google" id="ProtNLM"/>
    </source>
</evidence>
<name>A0A2N3N9G2_9PEZI</name>
<proteinExistence type="inferred from homology"/>
<comment type="caution">
    <text evidence="3">The sequence shown here is derived from an EMBL/GenBank/DDBJ whole genome shotgun (WGS) entry which is preliminary data.</text>
</comment>
<dbReference type="Gene3D" id="1.20.1260.60">
    <property type="entry name" value="Vacuolar protein sorting-associated protein Ist1"/>
    <property type="match status" value="1"/>
</dbReference>
<evidence type="ECO:0000313" key="4">
    <source>
        <dbReference type="Proteomes" id="UP000233524"/>
    </source>
</evidence>
<gene>
    <name evidence="3" type="ORF">jhhlp_003683</name>
</gene>
<dbReference type="AlphaFoldDB" id="A0A2N3N9G2"/>
<dbReference type="FunCoup" id="A0A2N3N9G2">
    <property type="interactions" value="730"/>
</dbReference>
<dbReference type="PANTHER" id="PTHR12161">
    <property type="entry name" value="IST1 FAMILY MEMBER"/>
    <property type="match status" value="1"/>
</dbReference>
<evidence type="ECO:0000256" key="1">
    <source>
        <dbReference type="ARBA" id="ARBA00005536"/>
    </source>
</evidence>
<feature type="region of interest" description="Disordered" evidence="2">
    <location>
        <begin position="242"/>
        <end position="322"/>
    </location>
</feature>
<keyword evidence="4" id="KW-1185">Reference proteome</keyword>
<dbReference type="Pfam" id="PF03398">
    <property type="entry name" value="Ist1"/>
    <property type="match status" value="1"/>
</dbReference>
<dbReference type="STRING" id="41688.A0A2N3N9G2"/>
<dbReference type="VEuPathDB" id="FungiDB:jhhlp_003683"/>
<evidence type="ECO:0000313" key="3">
    <source>
        <dbReference type="EMBL" id="PKS09070.1"/>
    </source>
</evidence>
<dbReference type="GO" id="GO:0015031">
    <property type="term" value="P:protein transport"/>
    <property type="evidence" value="ECO:0007669"/>
    <property type="project" value="InterPro"/>
</dbReference>
<sequence length="336" mass="36049">MPPPTASLSTKLKVQLKLSVARLKMVQSRDASLTKSSHRTVAQLLEARKPDSARIRVESIIRADVLTELHEILELYCELLLARFGLLDASGVTSPNSRADPHNNHHQQPVCDPGLEEAVKSLIYAAPRTEIKELLVLRTLLGEKFGKDFLLKATEGVAGGVSEKVVRRLGVEPPKPELVDGYLEEIARAYNVDWPQGRLAAEEEAEEELDLLIDMDEEERGGDGGSGGGGQALAELELLKDGSPAKEESTLSPPNEAQSAVPPKSPGTELSLKKSSPSPRPSPKATEMKPIPKAQPQKASNTKPAAPKPTSAVSPGGGVPDLSELEQRFAALKKLG</sequence>
<dbReference type="FunFam" id="1.20.1260.60:FF:000002">
    <property type="entry name" value="Vacuolar protein sorting-associated protein IST1"/>
    <property type="match status" value="1"/>
</dbReference>
<comment type="similarity">
    <text evidence="1">Belongs to the IST1 family.</text>
</comment>
<dbReference type="OrthoDB" id="29853at2759"/>
<organism evidence="3 4">
    <name type="scientific">Lomentospora prolificans</name>
    <dbReference type="NCBI Taxonomy" id="41688"/>
    <lineage>
        <taxon>Eukaryota</taxon>
        <taxon>Fungi</taxon>
        <taxon>Dikarya</taxon>
        <taxon>Ascomycota</taxon>
        <taxon>Pezizomycotina</taxon>
        <taxon>Sordariomycetes</taxon>
        <taxon>Hypocreomycetidae</taxon>
        <taxon>Microascales</taxon>
        <taxon>Microascaceae</taxon>
        <taxon>Lomentospora</taxon>
    </lineage>
</organism>
<dbReference type="EMBL" id="NLAX01000010">
    <property type="protein sequence ID" value="PKS09070.1"/>
    <property type="molecule type" value="Genomic_DNA"/>
</dbReference>
<reference evidence="3 4" key="1">
    <citation type="journal article" date="2017" name="G3 (Bethesda)">
        <title>First Draft Genome Sequence of the Pathogenic Fungus Lomentospora prolificans (Formerly Scedosporium prolificans).</title>
        <authorList>
            <person name="Luo R."/>
            <person name="Zimin A."/>
            <person name="Workman R."/>
            <person name="Fan Y."/>
            <person name="Pertea G."/>
            <person name="Grossman N."/>
            <person name="Wear M.P."/>
            <person name="Jia B."/>
            <person name="Miller H."/>
            <person name="Casadevall A."/>
            <person name="Timp W."/>
            <person name="Zhang S.X."/>
            <person name="Salzberg S.L."/>
        </authorList>
    </citation>
    <scope>NUCLEOTIDE SEQUENCE [LARGE SCALE GENOMIC DNA]</scope>
    <source>
        <strain evidence="3 4">JHH-5317</strain>
    </source>
</reference>